<feature type="transmembrane region" description="Helical" evidence="1">
    <location>
        <begin position="52"/>
        <end position="73"/>
    </location>
</feature>
<dbReference type="OrthoDB" id="2647198at2"/>
<reference evidence="2" key="1">
    <citation type="journal article" date="2016" name="Genome Announc.">
        <title>Draft genomes of two strains of Paenibacillus glucanolyticus with capability to degrade lignocellulose.</title>
        <authorList>
            <person name="Mathews S.L."/>
            <person name="Pawlak J."/>
            <person name="Grunden A.M."/>
        </authorList>
    </citation>
    <scope>NUCLEOTIDE SEQUENCE [LARGE SCALE GENOMIC DNA]</scope>
    <source>
        <strain evidence="2">SLM1</strain>
    </source>
</reference>
<evidence type="ECO:0000313" key="2">
    <source>
        <dbReference type="EMBL" id="KZS47484.1"/>
    </source>
</evidence>
<comment type="caution">
    <text evidence="2">The sequence shown here is derived from an EMBL/GenBank/DDBJ whole genome shotgun (WGS) entry which is preliminary data.</text>
</comment>
<keyword evidence="1" id="KW-1133">Transmembrane helix</keyword>
<organism evidence="2 3">
    <name type="scientific">Paenibacillus glucanolyticus</name>
    <dbReference type="NCBI Taxonomy" id="59843"/>
    <lineage>
        <taxon>Bacteria</taxon>
        <taxon>Bacillati</taxon>
        <taxon>Bacillota</taxon>
        <taxon>Bacilli</taxon>
        <taxon>Bacillales</taxon>
        <taxon>Paenibacillaceae</taxon>
        <taxon>Paenibacillus</taxon>
    </lineage>
</organism>
<keyword evidence="1" id="KW-0472">Membrane</keyword>
<protein>
    <submittedName>
        <fullName evidence="2">Uncharacterized protein</fullName>
    </submittedName>
</protein>
<feature type="transmembrane region" description="Helical" evidence="1">
    <location>
        <begin position="88"/>
        <end position="109"/>
    </location>
</feature>
<dbReference type="RefSeq" id="WP_036641414.1">
    <property type="nucleotide sequence ID" value="NZ_CBCSBX010000016.1"/>
</dbReference>
<name>A0A163KSI5_9BACL</name>
<gene>
    <name evidence="2" type="ORF">AWU65_16875</name>
</gene>
<keyword evidence="3" id="KW-1185">Reference proteome</keyword>
<dbReference type="KEGG" id="pglu:A3958_16275"/>
<dbReference type="STRING" id="59843.A3958_16275"/>
<keyword evidence="1" id="KW-0812">Transmembrane</keyword>
<proteinExistence type="predicted"/>
<evidence type="ECO:0000313" key="3">
    <source>
        <dbReference type="Proteomes" id="UP000076796"/>
    </source>
</evidence>
<sequence length="241" mass="27225">MKVSETQQYEPQPTGWDALILLGSFILFPVILLPVLWKFISSTHLNYRKGYSYYQLTNCLIGGYIFIVMYYFFVPYSEFEPSQRANKAMGLALAVGIIGILIVAVLYGLRLRANKRFYTLAKEYESLVSNGLHSIEDIALHVHQPLSAVLKDLQYLLNHKLFPNGIIKEGRVRLNAYNQHSDKPGMESTHNLVHNTDETPLETTVPPGPKSHECIGCGNKVMLNPLESLPCEYCGLPLTYT</sequence>
<dbReference type="AlphaFoldDB" id="A0A163KSI5"/>
<feature type="transmembrane region" description="Helical" evidence="1">
    <location>
        <begin position="20"/>
        <end position="40"/>
    </location>
</feature>
<dbReference type="GeneID" id="97557096"/>
<accession>A0A163KSI5</accession>
<dbReference type="Proteomes" id="UP000076796">
    <property type="component" value="Unassembled WGS sequence"/>
</dbReference>
<evidence type="ECO:0000256" key="1">
    <source>
        <dbReference type="SAM" id="Phobius"/>
    </source>
</evidence>
<dbReference type="EMBL" id="LWMH01000001">
    <property type="protein sequence ID" value="KZS47484.1"/>
    <property type="molecule type" value="Genomic_DNA"/>
</dbReference>